<dbReference type="AlphaFoldDB" id="A0A3N0DSL9"/>
<dbReference type="Pfam" id="PF17957">
    <property type="entry name" value="Big_7"/>
    <property type="match status" value="3"/>
</dbReference>
<dbReference type="InterPro" id="IPR013783">
    <property type="entry name" value="Ig-like_fold"/>
</dbReference>
<protein>
    <submittedName>
        <fullName evidence="1">Signal peptidase I</fullName>
    </submittedName>
</protein>
<dbReference type="OrthoDB" id="5241786at2"/>
<dbReference type="GO" id="GO:0005975">
    <property type="term" value="P:carbohydrate metabolic process"/>
    <property type="evidence" value="ECO:0007669"/>
    <property type="project" value="UniProtKB-ARBA"/>
</dbReference>
<accession>A0A3N0DSL9</accession>
<proteinExistence type="predicted"/>
<name>A0A3N0DSL9_9ACTN</name>
<gene>
    <name evidence="1" type="ORF">EFL95_05290</name>
</gene>
<dbReference type="Gene3D" id="2.60.40.10">
    <property type="entry name" value="Immunoglobulins"/>
    <property type="match status" value="3"/>
</dbReference>
<comment type="caution">
    <text evidence="1">The sequence shown here is derived from an EMBL/GenBank/DDBJ whole genome shotgun (WGS) entry which is preliminary data.</text>
</comment>
<dbReference type="EMBL" id="RJSG01000002">
    <property type="protein sequence ID" value="RNL78511.1"/>
    <property type="molecule type" value="Genomic_DNA"/>
</dbReference>
<keyword evidence="2" id="KW-1185">Reference proteome</keyword>
<evidence type="ECO:0000313" key="2">
    <source>
        <dbReference type="Proteomes" id="UP000277094"/>
    </source>
</evidence>
<organism evidence="1 2">
    <name type="scientific">Nocardioides marmorisolisilvae</name>
    <dbReference type="NCBI Taxonomy" id="1542737"/>
    <lineage>
        <taxon>Bacteria</taxon>
        <taxon>Bacillati</taxon>
        <taxon>Actinomycetota</taxon>
        <taxon>Actinomycetes</taxon>
        <taxon>Propionibacteriales</taxon>
        <taxon>Nocardioidaceae</taxon>
        <taxon>Nocardioides</taxon>
    </lineage>
</organism>
<dbReference type="Proteomes" id="UP000277094">
    <property type="component" value="Unassembled WGS sequence"/>
</dbReference>
<evidence type="ECO:0000313" key="1">
    <source>
        <dbReference type="EMBL" id="RNL78511.1"/>
    </source>
</evidence>
<dbReference type="RefSeq" id="WP_123233010.1">
    <property type="nucleotide sequence ID" value="NZ_RJSG01000002.1"/>
</dbReference>
<sequence>MSRRPLTLMALMAVLGVAVFGMPSLSGATFTSTSRNTASSISAASDWVPPTVTMINPGTTVSGTAATIAANASDTGSGIASVVIQYLAPGASTWTTMCTASGSPYSCSWNTKLVADGSYDLRAIATDNAGYQTTSDTVTTQVANNLLLVLNDPGDVVKGNVTLNAAIYNPGSLVYVVSVQYLVTGSTGSWKTLCTMTVTAPYTCTWATATGYTQGESYDLRAVATSGTTTVYSATVTDALIDNVAPVTAMTDPGTPLRGTATFTATASDADTSVTSVQIQYQKSGTGTWTTMCTLSVDPYTCRYDTTKLSDGVYSFRSFATDQAGNTTASTVIASRTVDNTVSSVSMEDPGAYLSGTVTLTATAASTAGVTSVRIDRAPNGSSTWTTVCTDTTSPYSCSLNTTTLADGLYDFRATLVDGAGKTTVSTTMAARRIDNTPLKAYDVQATNGGAKVGRLDAGDKLTFTFTDQVNLASIMTGWTGTSTAVSLRLRDGNAVTSGLGGSNDTVDVLSGSTVLNLGSVNLKGNFIKNNKTAVFAATMVASTATVNGTSATVVTVTVGAMTSGGSLRTATSSQASIWTPSVSALDTNGRPCSAAPATELGTNDKDF</sequence>
<reference evidence="1 2" key="1">
    <citation type="submission" date="2018-11" db="EMBL/GenBank/DDBJ databases">
        <authorList>
            <person name="Li F."/>
        </authorList>
    </citation>
    <scope>NUCLEOTIDE SEQUENCE [LARGE SCALE GENOMIC DNA]</scope>
    <source>
        <strain evidence="1 2">KIS18-7</strain>
    </source>
</reference>